<evidence type="ECO:0000313" key="1">
    <source>
        <dbReference type="EMBL" id="CRL01163.1"/>
    </source>
</evidence>
<sequence length="88" mass="10018">MEDVEHITSNAIQVSQNSAPKIQYPYQLPKISLTLAKVITSSETNKSAMASEAKNRFPIRRKLRSCPLRAGIEMKPLPAECWRLKQFM</sequence>
<proteinExistence type="predicted"/>
<dbReference type="AlphaFoldDB" id="A0A1J1ILR1"/>
<evidence type="ECO:0000313" key="2">
    <source>
        <dbReference type="Proteomes" id="UP000183832"/>
    </source>
</evidence>
<organism evidence="1 2">
    <name type="scientific">Clunio marinus</name>
    <dbReference type="NCBI Taxonomy" id="568069"/>
    <lineage>
        <taxon>Eukaryota</taxon>
        <taxon>Metazoa</taxon>
        <taxon>Ecdysozoa</taxon>
        <taxon>Arthropoda</taxon>
        <taxon>Hexapoda</taxon>
        <taxon>Insecta</taxon>
        <taxon>Pterygota</taxon>
        <taxon>Neoptera</taxon>
        <taxon>Endopterygota</taxon>
        <taxon>Diptera</taxon>
        <taxon>Nematocera</taxon>
        <taxon>Chironomoidea</taxon>
        <taxon>Chironomidae</taxon>
        <taxon>Clunio</taxon>
    </lineage>
</organism>
<accession>A0A1J1ILR1</accession>
<keyword evidence="2" id="KW-1185">Reference proteome</keyword>
<name>A0A1J1ILR1_9DIPT</name>
<protein>
    <submittedName>
        <fullName evidence="1">CLUMA_CG014585, isoform A</fullName>
    </submittedName>
</protein>
<dbReference type="EMBL" id="CVRI01000055">
    <property type="protein sequence ID" value="CRL01163.1"/>
    <property type="molecule type" value="Genomic_DNA"/>
</dbReference>
<reference evidence="1 2" key="1">
    <citation type="submission" date="2015-04" db="EMBL/GenBank/DDBJ databases">
        <authorList>
            <person name="Syromyatnikov M.Y."/>
            <person name="Popov V.N."/>
        </authorList>
    </citation>
    <scope>NUCLEOTIDE SEQUENCE [LARGE SCALE GENOMIC DNA]</scope>
</reference>
<gene>
    <name evidence="1" type="ORF">CLUMA_CG014585</name>
</gene>
<dbReference type="Proteomes" id="UP000183832">
    <property type="component" value="Unassembled WGS sequence"/>
</dbReference>